<evidence type="ECO:0000313" key="4">
    <source>
        <dbReference type="EMBL" id="GGD52878.1"/>
    </source>
</evidence>
<organism evidence="4 5">
    <name type="scientific">Muriicola marianensis</name>
    <dbReference type="NCBI Taxonomy" id="1324801"/>
    <lineage>
        <taxon>Bacteria</taxon>
        <taxon>Pseudomonadati</taxon>
        <taxon>Bacteroidota</taxon>
        <taxon>Flavobacteriia</taxon>
        <taxon>Flavobacteriales</taxon>
        <taxon>Flavobacteriaceae</taxon>
        <taxon>Muriicola</taxon>
    </lineage>
</organism>
<dbReference type="InterPro" id="IPR026956">
    <property type="entry name" value="D-ser_dehydrat-like_dom"/>
</dbReference>
<dbReference type="CDD" id="cd06821">
    <property type="entry name" value="PLPDE_III_D-TA"/>
    <property type="match status" value="1"/>
</dbReference>
<evidence type="ECO:0000313" key="5">
    <source>
        <dbReference type="Proteomes" id="UP000625780"/>
    </source>
</evidence>
<comment type="similarity">
    <text evidence="1">Belongs to the DSD1 family.</text>
</comment>
<evidence type="ECO:0000256" key="2">
    <source>
        <dbReference type="ARBA" id="ARBA00023239"/>
    </source>
</evidence>
<keyword evidence="2" id="KW-0456">Lyase</keyword>
<dbReference type="SMART" id="SM01119">
    <property type="entry name" value="D-ser_dehydrat"/>
    <property type="match status" value="1"/>
</dbReference>
<dbReference type="SUPFAM" id="SSF51419">
    <property type="entry name" value="PLP-binding barrel"/>
    <property type="match status" value="1"/>
</dbReference>
<dbReference type="PANTHER" id="PTHR28004:SF2">
    <property type="entry name" value="D-SERINE DEHYDRATASE"/>
    <property type="match status" value="1"/>
</dbReference>
<dbReference type="Gene3D" id="3.20.20.10">
    <property type="entry name" value="Alanine racemase"/>
    <property type="match status" value="1"/>
</dbReference>
<gene>
    <name evidence="4" type="ORF">GCM10011361_19420</name>
</gene>
<dbReference type="Pfam" id="PF01168">
    <property type="entry name" value="Ala_racemase_N"/>
    <property type="match status" value="1"/>
</dbReference>
<dbReference type="InterPro" id="IPR001608">
    <property type="entry name" value="Ala_racemase_N"/>
</dbReference>
<dbReference type="Proteomes" id="UP000625780">
    <property type="component" value="Unassembled WGS sequence"/>
</dbReference>
<dbReference type="PANTHER" id="PTHR28004">
    <property type="entry name" value="ZGC:162816-RELATED"/>
    <property type="match status" value="1"/>
</dbReference>
<comment type="caution">
    <text evidence="4">The sequence shown here is derived from an EMBL/GenBank/DDBJ whole genome shotgun (WGS) entry which is preliminary data.</text>
</comment>
<dbReference type="Gene3D" id="2.40.37.20">
    <property type="entry name" value="D-serine dehydratase-like domain"/>
    <property type="match status" value="1"/>
</dbReference>
<feature type="domain" description="D-serine dehydratase-like" evidence="3">
    <location>
        <begin position="262"/>
        <end position="351"/>
    </location>
</feature>
<proteinExistence type="inferred from homology"/>
<name>A0ABQ1R1F1_9FLAO</name>
<dbReference type="RefSeq" id="WP_188370476.1">
    <property type="nucleotide sequence ID" value="NZ_BMFH01000001.1"/>
</dbReference>
<sequence>MQKRPWYKIEEEEKVASPTLLVYPERVEQNIRTMIEMTGGAEKLRPHVKTHKMAEIIELQLKHGITKFKCATVTEAELLGRCKAPDVLLAMQPVGPNIGRYLDLVAEYPDTAFSTLTDHESSIVQIGTQARERSIKVPLYLDVNVGMDRTGIRPSEKARSLYKMISEHDWLIPAGLHAYDGHIRNPDIIERRKVCNAAFEAVAQMRTQLEKAGFPVKEVIAGGSPTFPIHAKREGVIASPGTTLLWDARYSESFPDMNFQVAAVLLTRVISKPAESIFCLDLGHKSVAPEMDFPRVRIFGMDHAEQVGQSEEHLVLRTDDTTDIPIGEVYYAIPMHICPTVAKYPEALTVVNGRVTGTWKVAARDH</sequence>
<dbReference type="InterPro" id="IPR051466">
    <property type="entry name" value="D-amino_acid_metab_enzyme"/>
</dbReference>
<accession>A0ABQ1R1F1</accession>
<protein>
    <submittedName>
        <fullName evidence="4">Threonine aldolase</fullName>
    </submittedName>
</protein>
<dbReference type="InterPro" id="IPR029066">
    <property type="entry name" value="PLP-binding_barrel"/>
</dbReference>
<evidence type="ECO:0000259" key="3">
    <source>
        <dbReference type="SMART" id="SM01119"/>
    </source>
</evidence>
<keyword evidence="5" id="KW-1185">Reference proteome</keyword>
<dbReference type="InterPro" id="IPR042208">
    <property type="entry name" value="D-ser_dehydrat-like_sf"/>
</dbReference>
<dbReference type="Pfam" id="PF14031">
    <property type="entry name" value="D-ser_dehydrat"/>
    <property type="match status" value="1"/>
</dbReference>
<reference evidence="5" key="1">
    <citation type="journal article" date="2019" name="Int. J. Syst. Evol. Microbiol.">
        <title>The Global Catalogue of Microorganisms (GCM) 10K type strain sequencing project: providing services to taxonomists for standard genome sequencing and annotation.</title>
        <authorList>
            <consortium name="The Broad Institute Genomics Platform"/>
            <consortium name="The Broad Institute Genome Sequencing Center for Infectious Disease"/>
            <person name="Wu L."/>
            <person name="Ma J."/>
        </authorList>
    </citation>
    <scope>NUCLEOTIDE SEQUENCE [LARGE SCALE GENOMIC DNA]</scope>
    <source>
        <strain evidence="5">CGMCC 1.12606</strain>
    </source>
</reference>
<evidence type="ECO:0000256" key="1">
    <source>
        <dbReference type="ARBA" id="ARBA00005323"/>
    </source>
</evidence>
<dbReference type="EMBL" id="BMFH01000001">
    <property type="protein sequence ID" value="GGD52878.1"/>
    <property type="molecule type" value="Genomic_DNA"/>
</dbReference>